<feature type="transmembrane region" description="Helical" evidence="8">
    <location>
        <begin position="127"/>
        <end position="147"/>
    </location>
</feature>
<keyword evidence="3" id="KW-1003">Cell membrane</keyword>
<keyword evidence="4 8" id="KW-0812">Transmembrane</keyword>
<feature type="transmembrane region" description="Helical" evidence="8">
    <location>
        <begin position="94"/>
        <end position="115"/>
    </location>
</feature>
<comment type="subcellular location">
    <subcellularLocation>
        <location evidence="1">Cell membrane</location>
        <topology evidence="1">Multi-pass membrane protein</topology>
    </subcellularLocation>
</comment>
<comment type="similarity">
    <text evidence="2">Belongs to the DedA family.</text>
</comment>
<evidence type="ECO:0000256" key="6">
    <source>
        <dbReference type="ARBA" id="ARBA00023136"/>
    </source>
</evidence>
<evidence type="ECO:0000256" key="2">
    <source>
        <dbReference type="ARBA" id="ARBA00010792"/>
    </source>
</evidence>
<dbReference type="GO" id="GO:0005886">
    <property type="term" value="C:plasma membrane"/>
    <property type="evidence" value="ECO:0007669"/>
    <property type="project" value="UniProtKB-SubCell"/>
</dbReference>
<feature type="domain" description="VTT" evidence="9">
    <location>
        <begin position="12"/>
        <end position="113"/>
    </location>
</feature>
<reference evidence="10 11" key="1">
    <citation type="submission" date="2020-07" db="EMBL/GenBank/DDBJ databases">
        <title>Sequencing the genomes of 1000 actinobacteria strains.</title>
        <authorList>
            <person name="Klenk H.-P."/>
        </authorList>
    </citation>
    <scope>NUCLEOTIDE SEQUENCE [LARGE SCALE GENOMIC DNA]</scope>
    <source>
        <strain evidence="10 11">DSM 22083</strain>
    </source>
</reference>
<sequence length="176" mass="19937">MDFWRDWPYPVALSVLFLVILLRANATYWIGRAANAGADRTRLHRLMETSGYRRARDLVVRWGAPVITVSFLTVGLQTLINLAAGALRMPYRRYLPAMLIGGVLWSFLYATFGFVSFEVWQRLYERWPGPAVALLVLLVLILVGFIIRQATRSRRRDHDQTSPEGADRASGDNVGA</sequence>
<proteinExistence type="inferred from homology"/>
<dbReference type="PANTHER" id="PTHR42709:SF6">
    <property type="entry name" value="UNDECAPRENYL PHOSPHATE TRANSPORTER A"/>
    <property type="match status" value="1"/>
</dbReference>
<comment type="caution">
    <text evidence="10">The sequence shown here is derived from an EMBL/GenBank/DDBJ whole genome shotgun (WGS) entry which is preliminary data.</text>
</comment>
<keyword evidence="5 8" id="KW-1133">Transmembrane helix</keyword>
<evidence type="ECO:0000256" key="4">
    <source>
        <dbReference type="ARBA" id="ARBA00022692"/>
    </source>
</evidence>
<evidence type="ECO:0000256" key="3">
    <source>
        <dbReference type="ARBA" id="ARBA00022475"/>
    </source>
</evidence>
<dbReference type="RefSeq" id="WP_179752098.1">
    <property type="nucleotide sequence ID" value="NZ_JACCBU010000001.1"/>
</dbReference>
<evidence type="ECO:0000256" key="8">
    <source>
        <dbReference type="SAM" id="Phobius"/>
    </source>
</evidence>
<feature type="region of interest" description="Disordered" evidence="7">
    <location>
        <begin position="156"/>
        <end position="176"/>
    </location>
</feature>
<dbReference type="Pfam" id="PF09335">
    <property type="entry name" value="VTT_dom"/>
    <property type="match status" value="1"/>
</dbReference>
<evidence type="ECO:0000313" key="11">
    <source>
        <dbReference type="Proteomes" id="UP000569914"/>
    </source>
</evidence>
<accession>A0A7Y9LCJ2</accession>
<evidence type="ECO:0000259" key="9">
    <source>
        <dbReference type="Pfam" id="PF09335"/>
    </source>
</evidence>
<evidence type="ECO:0000256" key="5">
    <source>
        <dbReference type="ARBA" id="ARBA00022989"/>
    </source>
</evidence>
<name>A0A7Y9LCJ2_9ACTN</name>
<dbReference type="AlphaFoldDB" id="A0A7Y9LCJ2"/>
<dbReference type="PANTHER" id="PTHR42709">
    <property type="entry name" value="ALKALINE PHOSPHATASE LIKE PROTEIN"/>
    <property type="match status" value="1"/>
</dbReference>
<organism evidence="10 11">
    <name type="scientific">Microlunatus parietis</name>
    <dbReference type="NCBI Taxonomy" id="682979"/>
    <lineage>
        <taxon>Bacteria</taxon>
        <taxon>Bacillati</taxon>
        <taxon>Actinomycetota</taxon>
        <taxon>Actinomycetes</taxon>
        <taxon>Propionibacteriales</taxon>
        <taxon>Propionibacteriaceae</taxon>
        <taxon>Microlunatus</taxon>
    </lineage>
</organism>
<evidence type="ECO:0000256" key="7">
    <source>
        <dbReference type="SAM" id="MobiDB-lite"/>
    </source>
</evidence>
<protein>
    <submittedName>
        <fullName evidence="10">Membrane protein DedA with SNARE-associated domain</fullName>
    </submittedName>
</protein>
<feature type="compositionally biased region" description="Basic and acidic residues" evidence="7">
    <location>
        <begin position="156"/>
        <end position="170"/>
    </location>
</feature>
<keyword evidence="11" id="KW-1185">Reference proteome</keyword>
<dbReference type="InterPro" id="IPR051311">
    <property type="entry name" value="DedA_domain"/>
</dbReference>
<dbReference type="InterPro" id="IPR032816">
    <property type="entry name" value="VTT_dom"/>
</dbReference>
<evidence type="ECO:0000313" key="10">
    <source>
        <dbReference type="EMBL" id="NYE71745.1"/>
    </source>
</evidence>
<dbReference type="Proteomes" id="UP000569914">
    <property type="component" value="Unassembled WGS sequence"/>
</dbReference>
<dbReference type="EMBL" id="JACCBU010000001">
    <property type="protein sequence ID" value="NYE71745.1"/>
    <property type="molecule type" value="Genomic_DNA"/>
</dbReference>
<gene>
    <name evidence="10" type="ORF">BKA15_003074</name>
</gene>
<keyword evidence="6 8" id="KW-0472">Membrane</keyword>
<evidence type="ECO:0000256" key="1">
    <source>
        <dbReference type="ARBA" id="ARBA00004651"/>
    </source>
</evidence>
<feature type="transmembrane region" description="Helical" evidence="8">
    <location>
        <begin position="62"/>
        <end position="82"/>
    </location>
</feature>